<accession>A0AAW9SXZ6</accession>
<proteinExistence type="inferred from homology"/>
<dbReference type="InterPro" id="IPR016166">
    <property type="entry name" value="FAD-bd_PCMH"/>
</dbReference>
<dbReference type="GO" id="GO:0016491">
    <property type="term" value="F:oxidoreductase activity"/>
    <property type="evidence" value="ECO:0007669"/>
    <property type="project" value="UniProtKB-KW"/>
</dbReference>
<feature type="binding site" evidence="7">
    <location>
        <begin position="269"/>
        <end position="275"/>
    </location>
    <ligand>
        <name>FAD</name>
        <dbReference type="ChEBI" id="CHEBI:57692"/>
    </ligand>
</feature>
<organism evidence="10 11">
    <name type="scientific">Corynebacterium amycolatum</name>
    <dbReference type="NCBI Taxonomy" id="43765"/>
    <lineage>
        <taxon>Bacteria</taxon>
        <taxon>Bacillati</taxon>
        <taxon>Actinomycetota</taxon>
        <taxon>Actinomycetes</taxon>
        <taxon>Mycobacteriales</taxon>
        <taxon>Corynebacteriaceae</taxon>
        <taxon>Corynebacterium</taxon>
    </lineage>
</organism>
<keyword evidence="2" id="KW-0285">Flavoprotein</keyword>
<comment type="caution">
    <text evidence="10">The sequence shown here is derived from an EMBL/GenBank/DDBJ whole genome shotgun (WGS) entry which is preliminary data.</text>
</comment>
<evidence type="ECO:0000313" key="11">
    <source>
        <dbReference type="Proteomes" id="UP001223646"/>
    </source>
</evidence>
<evidence type="ECO:0000259" key="9">
    <source>
        <dbReference type="PROSITE" id="PS51387"/>
    </source>
</evidence>
<feature type="site" description="Important for enzyme activity" evidence="8">
    <location>
        <position position="321"/>
    </location>
</feature>
<feature type="active site" description="Proton donor/acceptor" evidence="5">
    <location>
        <position position="470"/>
    </location>
</feature>
<dbReference type="InterPro" id="IPR016164">
    <property type="entry name" value="FAD-linked_Oxase-like_C"/>
</dbReference>
<dbReference type="Proteomes" id="UP001223646">
    <property type="component" value="Unassembled WGS sequence"/>
</dbReference>
<dbReference type="Gene3D" id="3.30.43.10">
    <property type="entry name" value="Uridine Diphospho-n-acetylenolpyruvylglucosamine Reductase, domain 2"/>
    <property type="match status" value="1"/>
</dbReference>
<evidence type="ECO:0000256" key="2">
    <source>
        <dbReference type="ARBA" id="ARBA00022630"/>
    </source>
</evidence>
<feature type="domain" description="FAD-binding PCMH-type" evidence="9">
    <location>
        <begin position="104"/>
        <end position="285"/>
    </location>
</feature>
<dbReference type="GO" id="GO:0008610">
    <property type="term" value="P:lipid biosynthetic process"/>
    <property type="evidence" value="ECO:0007669"/>
    <property type="project" value="InterPro"/>
</dbReference>
<evidence type="ECO:0000256" key="4">
    <source>
        <dbReference type="ARBA" id="ARBA00023002"/>
    </source>
</evidence>
<feature type="binding site" evidence="6">
    <location>
        <position position="409"/>
    </location>
    <ligand>
        <name>substrate</name>
    </ligand>
</feature>
<dbReference type="PANTHER" id="PTHR46568">
    <property type="entry name" value="ALKYLDIHYDROXYACETONEPHOSPHATE SYNTHASE, PEROXISOMAL"/>
    <property type="match status" value="1"/>
</dbReference>
<reference evidence="10" key="2">
    <citation type="submission" date="2024-05" db="EMBL/GenBank/DDBJ databases">
        <authorList>
            <person name="Wolfe A."/>
        </authorList>
    </citation>
    <scope>NUCLEOTIDE SEQUENCE</scope>
    <source>
        <strain evidence="10">UMB1064</strain>
    </source>
</reference>
<dbReference type="Gene3D" id="3.30.465.10">
    <property type="match status" value="1"/>
</dbReference>
<dbReference type="InterPro" id="IPR006094">
    <property type="entry name" value="Oxid_FAD_bind_N"/>
</dbReference>
<dbReference type="EMBL" id="JASOOY020000011">
    <property type="protein sequence ID" value="MEO3716686.1"/>
    <property type="molecule type" value="Genomic_DNA"/>
</dbReference>
<dbReference type="AlphaFoldDB" id="A0AAW9SXZ6"/>
<reference evidence="10" key="1">
    <citation type="submission" date="2023-05" db="EMBL/GenBank/DDBJ databases">
        <authorList>
            <person name="Du J."/>
        </authorList>
    </citation>
    <scope>NUCLEOTIDE SEQUENCE</scope>
    <source>
        <strain evidence="10">UMB1064</strain>
    </source>
</reference>
<evidence type="ECO:0000256" key="7">
    <source>
        <dbReference type="PIRSR" id="PIRSR625650-3"/>
    </source>
</evidence>
<dbReference type="InterPro" id="IPR036318">
    <property type="entry name" value="FAD-bd_PCMH-like_sf"/>
</dbReference>
<dbReference type="SUPFAM" id="SSF56176">
    <property type="entry name" value="FAD-binding/transporter-associated domain-like"/>
    <property type="match status" value="1"/>
</dbReference>
<dbReference type="InterPro" id="IPR025650">
    <property type="entry name" value="Alkyl-DHAP_Synthase"/>
</dbReference>
<dbReference type="Gene3D" id="3.30.70.3450">
    <property type="match status" value="1"/>
</dbReference>
<dbReference type="Pfam" id="PF01565">
    <property type="entry name" value="FAD_binding_4"/>
    <property type="match status" value="1"/>
</dbReference>
<comment type="cofactor">
    <cofactor evidence="7">
        <name>FAD</name>
        <dbReference type="ChEBI" id="CHEBI:57692"/>
    </cofactor>
</comment>
<evidence type="ECO:0000256" key="1">
    <source>
        <dbReference type="ARBA" id="ARBA00008000"/>
    </source>
</evidence>
<dbReference type="InterPro" id="IPR016171">
    <property type="entry name" value="Vanillyl_alc_oxidase_C-sub2"/>
</dbReference>
<keyword evidence="4" id="KW-0560">Oxidoreductase</keyword>
<evidence type="ECO:0000313" key="10">
    <source>
        <dbReference type="EMBL" id="MEO3716686.1"/>
    </source>
</evidence>
<dbReference type="Gene3D" id="3.30.300.330">
    <property type="match status" value="1"/>
</dbReference>
<comment type="similarity">
    <text evidence="1">Belongs to the FAD-binding oxidoreductase/transferase type 4 family.</text>
</comment>
<evidence type="ECO:0000256" key="6">
    <source>
        <dbReference type="PIRSR" id="PIRSR625650-2"/>
    </source>
</evidence>
<dbReference type="InterPro" id="IPR004113">
    <property type="entry name" value="FAD-bd_oxidored_4_C"/>
</dbReference>
<name>A0AAW9SXZ6_CORAY</name>
<dbReference type="GO" id="GO:0008609">
    <property type="term" value="F:alkylglycerone-phosphate synthase activity"/>
    <property type="evidence" value="ECO:0007669"/>
    <property type="project" value="InterPro"/>
</dbReference>
<dbReference type="PROSITE" id="PS51387">
    <property type="entry name" value="FAD_PCMH"/>
    <property type="match status" value="1"/>
</dbReference>
<evidence type="ECO:0000256" key="5">
    <source>
        <dbReference type="PIRSR" id="PIRSR625650-1"/>
    </source>
</evidence>
<dbReference type="Gene3D" id="1.10.45.10">
    <property type="entry name" value="Vanillyl-alcohol Oxidase, Chain A, domain 4"/>
    <property type="match status" value="1"/>
</dbReference>
<evidence type="ECO:0000256" key="3">
    <source>
        <dbReference type="ARBA" id="ARBA00022827"/>
    </source>
</evidence>
<sequence length="564" mass="61976">MSNKLTIPYRMRWWGWGVDGNDKPITVASEKLLQREIGMSLDANNPPRNIADVTIPDSRLSNEDIEALGAIIGADAVATDHDTRVKHAVGRSYPDLVRLRAAKLDVAPDAVVLPKTEKHIENLFKVCAERKIAVVPFGGGTSVVGGVEAIDGGMGKAIAVSMTAFNKIIDIDKVAGTVTVETGVFGPDLEKELSKAGFTAGHFPQSFEYSTVGGWVSCRSAGQESSGYGRIDRNVIGMRVVTPAGIMDFRDMPSSASGPNPRELFLGSEGTLGIITHVTIALNQRPQKKMLFDTYFFNSFEEAAEELRKLEQSGNIPHLARISDEKETLFGLTQLGSASMSEKVTKYLKLRGIDTPCMVIFGFAQTDSVGARVTRERLAARLLTKKCVRMGSIPGMAWVNHRFSSPYLRDVMMTRRVGVDTLETATTWDNAATLRREIASAMEAAGEKHGTPVYVFCHISHMYESGCSLYFTYFFRETEGEILQQWMDIKSAASEAMMKFGGTITHHHGIGQDHSPQYYEENTELFAKVMRAIKDELDPAGILNPGKLATGPRSLEERYDGNMI</sequence>
<dbReference type="GO" id="GO:0071949">
    <property type="term" value="F:FAD binding"/>
    <property type="evidence" value="ECO:0007669"/>
    <property type="project" value="InterPro"/>
</dbReference>
<protein>
    <submittedName>
        <fullName evidence="10">FAD-binding oxidoreductase</fullName>
    </submittedName>
</protein>
<keyword evidence="3 7" id="KW-0274">FAD</keyword>
<dbReference type="RefSeq" id="WP_284825694.1">
    <property type="nucleotide sequence ID" value="NZ_JASOOY020000011.1"/>
</dbReference>
<dbReference type="PANTHER" id="PTHR46568:SF1">
    <property type="entry name" value="ALKYLDIHYDROXYACETONEPHOSPHATE SYNTHASE, PEROXISOMAL"/>
    <property type="match status" value="1"/>
</dbReference>
<dbReference type="SUPFAM" id="SSF55103">
    <property type="entry name" value="FAD-linked oxidases, C-terminal domain"/>
    <property type="match status" value="1"/>
</dbReference>
<feature type="binding site" evidence="7">
    <location>
        <begin position="136"/>
        <end position="142"/>
    </location>
    <ligand>
        <name>FAD</name>
        <dbReference type="ChEBI" id="CHEBI:57692"/>
    </ligand>
</feature>
<dbReference type="InterPro" id="IPR016169">
    <property type="entry name" value="FAD-bd_PCMH_sub2"/>
</dbReference>
<evidence type="ECO:0000256" key="8">
    <source>
        <dbReference type="PIRSR" id="PIRSR625650-4"/>
    </source>
</evidence>
<gene>
    <name evidence="10" type="ORF">QP460_003665</name>
</gene>
<dbReference type="InterPro" id="IPR016167">
    <property type="entry name" value="FAD-bd_PCMH_sub1"/>
</dbReference>
<dbReference type="Pfam" id="PF02913">
    <property type="entry name" value="FAD-oxidase_C"/>
    <property type="match status" value="1"/>
</dbReference>